<keyword evidence="3" id="KW-1185">Reference proteome</keyword>
<organism evidence="2 3">
    <name type="scientific">Actinacidiphila glaucinigra</name>
    <dbReference type="NCBI Taxonomy" id="235986"/>
    <lineage>
        <taxon>Bacteria</taxon>
        <taxon>Bacillati</taxon>
        <taxon>Actinomycetota</taxon>
        <taxon>Actinomycetes</taxon>
        <taxon>Kitasatosporales</taxon>
        <taxon>Streptomycetaceae</taxon>
        <taxon>Actinacidiphila</taxon>
    </lineage>
</organism>
<dbReference type="InterPro" id="IPR025443">
    <property type="entry name" value="DUF4307"/>
</dbReference>
<proteinExistence type="predicted"/>
<gene>
    <name evidence="2" type="ORF">SAMN05216252_106329</name>
</gene>
<evidence type="ECO:0000313" key="2">
    <source>
        <dbReference type="EMBL" id="SNS52157.1"/>
    </source>
</evidence>
<evidence type="ECO:0008006" key="4">
    <source>
        <dbReference type="Google" id="ProtNLM"/>
    </source>
</evidence>
<evidence type="ECO:0000313" key="3">
    <source>
        <dbReference type="Proteomes" id="UP000198280"/>
    </source>
</evidence>
<dbReference type="AlphaFoldDB" id="A0A239F5R0"/>
<reference evidence="2 3" key="1">
    <citation type="submission" date="2017-06" db="EMBL/GenBank/DDBJ databases">
        <authorList>
            <person name="Kim H.J."/>
            <person name="Triplett B.A."/>
        </authorList>
    </citation>
    <scope>NUCLEOTIDE SEQUENCE [LARGE SCALE GENOMIC DNA]</scope>
    <source>
        <strain evidence="2 3">CGMCC 4.1858</strain>
    </source>
</reference>
<protein>
    <recommendedName>
        <fullName evidence="4">DUF4307 domain-containing protein</fullName>
    </recommendedName>
</protein>
<name>A0A239F5R0_9ACTN</name>
<dbReference type="Pfam" id="PF14155">
    <property type="entry name" value="DUF4307"/>
    <property type="match status" value="1"/>
</dbReference>
<keyword evidence="1" id="KW-0812">Transmembrane</keyword>
<evidence type="ECO:0000256" key="1">
    <source>
        <dbReference type="SAM" id="Phobius"/>
    </source>
</evidence>
<sequence>MMSAERDGLPEGRYGRGAGADARADRRLRLVGSVLGVVLLLFVGWIGWDKLTGSEVSAEMIKFKVITDQEVQAHIEVRKDAGVTAVCTLRSLAEDHGEVGRKDVRLNQHTSRIDTVVSIRTTSRGTSVELVGCQPAD</sequence>
<dbReference type="Proteomes" id="UP000198280">
    <property type="component" value="Unassembled WGS sequence"/>
</dbReference>
<keyword evidence="1" id="KW-1133">Transmembrane helix</keyword>
<accession>A0A239F5R0</accession>
<feature type="transmembrane region" description="Helical" evidence="1">
    <location>
        <begin position="30"/>
        <end position="48"/>
    </location>
</feature>
<keyword evidence="1" id="KW-0472">Membrane</keyword>
<dbReference type="EMBL" id="FZOF01000006">
    <property type="protein sequence ID" value="SNS52157.1"/>
    <property type="molecule type" value="Genomic_DNA"/>
</dbReference>